<evidence type="ECO:0000313" key="1">
    <source>
        <dbReference type="EMBL" id="GMA22775.1"/>
    </source>
</evidence>
<accession>A0ABQ6HWN9</accession>
<proteinExistence type="predicted"/>
<evidence type="ECO:0008006" key="3">
    <source>
        <dbReference type="Google" id="ProtNLM"/>
    </source>
</evidence>
<sequence length="126" mass="14289">MDGAALRELVRRVEVDWRGEDVPDDERERFRRDVADHLGPVVRARVLETVGVAVDVEGVAMVADLLLDDGSCEDERRWLLVSPDPWGYLADWLVAVVGRSYRRADGTPRARAKELRHLEKALRSEA</sequence>
<dbReference type="Proteomes" id="UP001157091">
    <property type="component" value="Unassembled WGS sequence"/>
</dbReference>
<protein>
    <recommendedName>
        <fullName evidence="3">DUF3806 domain-containing protein</fullName>
    </recommendedName>
</protein>
<keyword evidence="2" id="KW-1185">Reference proteome</keyword>
<name>A0ABQ6HWN9_9MICO</name>
<organism evidence="1 2">
    <name type="scientific">Luteimicrobium album</name>
    <dbReference type="NCBI Taxonomy" id="1054550"/>
    <lineage>
        <taxon>Bacteria</taxon>
        <taxon>Bacillati</taxon>
        <taxon>Actinomycetota</taxon>
        <taxon>Actinomycetes</taxon>
        <taxon>Micrococcales</taxon>
        <taxon>Luteimicrobium</taxon>
    </lineage>
</organism>
<reference evidence="2" key="1">
    <citation type="journal article" date="2019" name="Int. J. Syst. Evol. Microbiol.">
        <title>The Global Catalogue of Microorganisms (GCM) 10K type strain sequencing project: providing services to taxonomists for standard genome sequencing and annotation.</title>
        <authorList>
            <consortium name="The Broad Institute Genomics Platform"/>
            <consortium name="The Broad Institute Genome Sequencing Center for Infectious Disease"/>
            <person name="Wu L."/>
            <person name="Ma J."/>
        </authorList>
    </citation>
    <scope>NUCLEOTIDE SEQUENCE [LARGE SCALE GENOMIC DNA]</scope>
    <source>
        <strain evidence="2">NBRC 106348</strain>
    </source>
</reference>
<comment type="caution">
    <text evidence="1">The sequence shown here is derived from an EMBL/GenBank/DDBJ whole genome shotgun (WGS) entry which is preliminary data.</text>
</comment>
<dbReference type="EMBL" id="BSUK01000001">
    <property type="protein sequence ID" value="GMA22775.1"/>
    <property type="molecule type" value="Genomic_DNA"/>
</dbReference>
<evidence type="ECO:0000313" key="2">
    <source>
        <dbReference type="Proteomes" id="UP001157091"/>
    </source>
</evidence>
<gene>
    <name evidence="1" type="ORF">GCM10025864_05340</name>
</gene>